<dbReference type="AlphaFoldDB" id="A0A841PWL7"/>
<dbReference type="CDD" id="cd00854">
    <property type="entry name" value="NagA"/>
    <property type="match status" value="1"/>
</dbReference>
<dbReference type="FunFam" id="3.20.20.140:FF:000004">
    <property type="entry name" value="N-acetylglucosamine-6-phosphate deacetylase"/>
    <property type="match status" value="1"/>
</dbReference>
<comment type="similarity">
    <text evidence="1 9">Belongs to the metallo-dependent hydrolases superfamily. NagA family.</text>
</comment>
<evidence type="ECO:0000256" key="5">
    <source>
        <dbReference type="ARBA" id="ARBA00022801"/>
    </source>
</evidence>
<dbReference type="Gene3D" id="3.20.20.140">
    <property type="entry name" value="Metal-dependent hydrolases"/>
    <property type="match status" value="1"/>
</dbReference>
<name>A0A841PWL7_9BACI</name>
<dbReference type="SUPFAM" id="SSF51338">
    <property type="entry name" value="Composite domain of metallo-dependent hydrolases"/>
    <property type="match status" value="1"/>
</dbReference>
<dbReference type="PANTHER" id="PTHR11113">
    <property type="entry name" value="N-ACETYLGLUCOSAMINE-6-PHOSPHATE DEACETYLASE"/>
    <property type="match status" value="1"/>
</dbReference>
<dbReference type="EC" id="3.5.1.25" evidence="2"/>
<reference evidence="14 15" key="1">
    <citation type="submission" date="2020-08" db="EMBL/GenBank/DDBJ databases">
        <title>Genomic Encyclopedia of Type Strains, Phase IV (KMG-IV): sequencing the most valuable type-strain genomes for metagenomic binning, comparative biology and taxonomic classification.</title>
        <authorList>
            <person name="Goeker M."/>
        </authorList>
    </citation>
    <scope>NUCLEOTIDE SEQUENCE [LARGE SCALE GENOMIC DNA]</scope>
    <source>
        <strain evidence="14 15">DSM 19612</strain>
    </source>
</reference>
<dbReference type="Gene3D" id="2.30.40.10">
    <property type="entry name" value="Urease, subunit C, domain 1"/>
    <property type="match status" value="1"/>
</dbReference>
<evidence type="ECO:0000256" key="11">
    <source>
        <dbReference type="PIRSR" id="PIRSR038994-2"/>
    </source>
</evidence>
<evidence type="ECO:0000313" key="14">
    <source>
        <dbReference type="EMBL" id="MBB6451726.1"/>
    </source>
</evidence>
<evidence type="ECO:0000256" key="1">
    <source>
        <dbReference type="ARBA" id="ARBA00010716"/>
    </source>
</evidence>
<dbReference type="SUPFAM" id="SSF51556">
    <property type="entry name" value="Metallo-dependent hydrolases"/>
    <property type="match status" value="1"/>
</dbReference>
<comment type="caution">
    <text evidence="14">The sequence shown here is derived from an EMBL/GenBank/DDBJ whole genome shotgun (WGS) entry which is preliminary data.</text>
</comment>
<dbReference type="InterPro" id="IPR032466">
    <property type="entry name" value="Metal_Hydrolase"/>
</dbReference>
<evidence type="ECO:0000259" key="13">
    <source>
        <dbReference type="Pfam" id="PF01979"/>
    </source>
</evidence>
<dbReference type="RefSeq" id="WP_174496344.1">
    <property type="nucleotide sequence ID" value="NZ_CADDWK010000007.1"/>
</dbReference>
<dbReference type="GO" id="GO:0008448">
    <property type="term" value="F:N-acetylglucosamine-6-phosphate deacetylase activity"/>
    <property type="evidence" value="ECO:0007669"/>
    <property type="project" value="UniProtKB-EC"/>
</dbReference>
<comment type="catalytic activity">
    <reaction evidence="7">
        <text>N-acetyl-D-glucosamine 6-phosphate + H2O = D-glucosamine 6-phosphate + acetate</text>
        <dbReference type="Rhea" id="RHEA:22936"/>
        <dbReference type="ChEBI" id="CHEBI:15377"/>
        <dbReference type="ChEBI" id="CHEBI:30089"/>
        <dbReference type="ChEBI" id="CHEBI:57513"/>
        <dbReference type="ChEBI" id="CHEBI:58725"/>
        <dbReference type="EC" id="3.5.1.25"/>
    </reaction>
</comment>
<feature type="binding site" evidence="11">
    <location>
        <begin position="309"/>
        <end position="311"/>
    </location>
    <ligand>
        <name>substrate</name>
    </ligand>
</feature>
<evidence type="ECO:0000256" key="3">
    <source>
        <dbReference type="ARBA" id="ARBA00018029"/>
    </source>
</evidence>
<dbReference type="InterPro" id="IPR011059">
    <property type="entry name" value="Metal-dep_hydrolase_composite"/>
</dbReference>
<feature type="binding site" evidence="12">
    <location>
        <position position="131"/>
    </location>
    <ligand>
        <name>Zn(2+)</name>
        <dbReference type="ChEBI" id="CHEBI:29105"/>
    </ligand>
</feature>
<dbReference type="InterPro" id="IPR006680">
    <property type="entry name" value="Amidohydro-rel"/>
</dbReference>
<evidence type="ECO:0000313" key="15">
    <source>
        <dbReference type="Proteomes" id="UP000581688"/>
    </source>
</evidence>
<keyword evidence="5 9" id="KW-0378">Hydrolase</keyword>
<evidence type="ECO:0000256" key="9">
    <source>
        <dbReference type="PIRNR" id="PIRNR038994"/>
    </source>
</evidence>
<comment type="pathway">
    <text evidence="8">Amino-sugar metabolism; N-acetylneuraminate degradation; D-fructose 6-phosphate from N-acetylneuraminate: step 4/5.</text>
</comment>
<dbReference type="EMBL" id="JACHGH010000001">
    <property type="protein sequence ID" value="MBB6451726.1"/>
    <property type="molecule type" value="Genomic_DNA"/>
</dbReference>
<gene>
    <name evidence="14" type="ORF">HNQ94_000147</name>
</gene>
<feature type="binding site" evidence="11">
    <location>
        <position position="253"/>
    </location>
    <ligand>
        <name>substrate</name>
    </ligand>
</feature>
<evidence type="ECO:0000256" key="7">
    <source>
        <dbReference type="ARBA" id="ARBA00047647"/>
    </source>
</evidence>
<feature type="binding site" evidence="11">
    <location>
        <position position="142"/>
    </location>
    <ligand>
        <name>substrate</name>
    </ligand>
</feature>
<protein>
    <recommendedName>
        <fullName evidence="3">N-acetylglucosamine-6-phosphate deacetylase</fullName>
        <ecNumber evidence="2">3.5.1.25</ecNumber>
    </recommendedName>
</protein>
<feature type="binding site" evidence="12">
    <location>
        <position position="197"/>
    </location>
    <ligand>
        <name>Zn(2+)</name>
        <dbReference type="ChEBI" id="CHEBI:29105"/>
    </ligand>
</feature>
<dbReference type="Pfam" id="PF01979">
    <property type="entry name" value="Amidohydro_1"/>
    <property type="match status" value="1"/>
</dbReference>
<evidence type="ECO:0000256" key="2">
    <source>
        <dbReference type="ARBA" id="ARBA00011899"/>
    </source>
</evidence>
<dbReference type="GO" id="GO:0006046">
    <property type="term" value="P:N-acetylglucosamine catabolic process"/>
    <property type="evidence" value="ECO:0007669"/>
    <property type="project" value="TreeGrafter"/>
</dbReference>
<evidence type="ECO:0000256" key="12">
    <source>
        <dbReference type="PIRSR" id="PIRSR038994-3"/>
    </source>
</evidence>
<feature type="binding site" evidence="11">
    <location>
        <begin position="221"/>
        <end position="222"/>
    </location>
    <ligand>
        <name>substrate</name>
    </ligand>
</feature>
<keyword evidence="15" id="KW-1185">Reference proteome</keyword>
<feature type="binding site" evidence="11">
    <location>
        <position position="229"/>
    </location>
    <ligand>
        <name>substrate</name>
    </ligand>
</feature>
<dbReference type="GO" id="GO:0046872">
    <property type="term" value="F:metal ion binding"/>
    <property type="evidence" value="ECO:0007669"/>
    <property type="project" value="UniProtKB-KW"/>
</dbReference>
<keyword evidence="6 9" id="KW-0119">Carbohydrate metabolism</keyword>
<feature type="active site" description="Proton donor/acceptor" evidence="10">
    <location>
        <position position="276"/>
    </location>
</feature>
<dbReference type="NCBIfam" id="TIGR00221">
    <property type="entry name" value="nagA"/>
    <property type="match status" value="1"/>
</dbReference>
<accession>A0A841PWL7</accession>
<keyword evidence="4 12" id="KW-0479">Metal-binding</keyword>
<dbReference type="Proteomes" id="UP000581688">
    <property type="component" value="Unassembled WGS sequence"/>
</dbReference>
<proteinExistence type="inferred from homology"/>
<dbReference type="PIRSF" id="PIRSF038994">
    <property type="entry name" value="NagA"/>
    <property type="match status" value="1"/>
</dbReference>
<evidence type="ECO:0000256" key="8">
    <source>
        <dbReference type="ARBA" id="ARBA00060590"/>
    </source>
</evidence>
<feature type="domain" description="Amidohydrolase-related" evidence="13">
    <location>
        <begin position="50"/>
        <end position="379"/>
    </location>
</feature>
<comment type="cofactor">
    <cofactor evidence="12">
        <name>a divalent metal cation</name>
        <dbReference type="ChEBI" id="CHEBI:60240"/>
    </cofactor>
    <text evidence="12">Binds 1 divalent metal cation per subunit.</text>
</comment>
<evidence type="ECO:0000256" key="10">
    <source>
        <dbReference type="PIRSR" id="PIRSR038994-1"/>
    </source>
</evidence>
<dbReference type="PANTHER" id="PTHR11113:SF14">
    <property type="entry name" value="N-ACETYLGLUCOSAMINE-6-PHOSPHATE DEACETYLASE"/>
    <property type="match status" value="1"/>
</dbReference>
<organism evidence="14 15">
    <name type="scientific">Salirhabdus euzebyi</name>
    <dbReference type="NCBI Taxonomy" id="394506"/>
    <lineage>
        <taxon>Bacteria</taxon>
        <taxon>Bacillati</taxon>
        <taxon>Bacillota</taxon>
        <taxon>Bacilli</taxon>
        <taxon>Bacillales</taxon>
        <taxon>Bacillaceae</taxon>
        <taxon>Salirhabdus</taxon>
    </lineage>
</organism>
<feature type="binding site" evidence="12">
    <location>
        <position position="218"/>
    </location>
    <ligand>
        <name>Zn(2+)</name>
        <dbReference type="ChEBI" id="CHEBI:29105"/>
    </ligand>
</feature>
<evidence type="ECO:0000256" key="4">
    <source>
        <dbReference type="ARBA" id="ARBA00022723"/>
    </source>
</evidence>
<dbReference type="InterPro" id="IPR003764">
    <property type="entry name" value="GlcNAc_6-P_deAcase"/>
</dbReference>
<sequence>MNMIIQNVHLYLPDKTIKGSILIEKGKIKAIGEALPTDHTQVMDGKGLHLIPGFIDAHIHGANGADMMDGTMDALDTMSRILPAEGTTAYLPTTITNPLSAIEQSLETVSEYVEQGFNKPGQAEIVGVHLEGPFIEKTKAGAQPKEDIVQPNIETFKQLQQKASGLIKTVTLAPELDANGKLMTYLKENGVTVSAGHTNATYEDIQFAYDKGLTQLTHLCNAMTGLHHREVGVVGAAMLIEGLRSELIVDGIHVNKNMVRILFQQLGPERIMLITDAMRAKCLDNGHYTLGGQSVRVKDQMATLGDGTLAGSVLRMIDGAQHMMGFAGATIRDVIKMASENPANQIGIYDRKGSIEINKDADLLLVDENLNLFSTWCRGELSYVKE</sequence>
<evidence type="ECO:0000256" key="6">
    <source>
        <dbReference type="ARBA" id="ARBA00023277"/>
    </source>
</evidence>